<dbReference type="Pfam" id="PF01408">
    <property type="entry name" value="GFO_IDH_MocA"/>
    <property type="match status" value="1"/>
</dbReference>
<evidence type="ECO:0000259" key="1">
    <source>
        <dbReference type="Pfam" id="PF01408"/>
    </source>
</evidence>
<dbReference type="InterPro" id="IPR000683">
    <property type="entry name" value="Gfo/Idh/MocA-like_OxRdtase_N"/>
</dbReference>
<gene>
    <name evidence="3" type="ORF">FXF36_14705</name>
</gene>
<accession>A0A5P6VUP5</accession>
<evidence type="ECO:0000313" key="4">
    <source>
        <dbReference type="Proteomes" id="UP000327030"/>
    </source>
</evidence>
<dbReference type="OrthoDB" id="9783105at2"/>
<dbReference type="InterPro" id="IPR036291">
    <property type="entry name" value="NAD(P)-bd_dom_sf"/>
</dbReference>
<dbReference type="PANTHER" id="PTHR43054:SF1">
    <property type="entry name" value="SCYLLO-INOSITOL 2-DEHYDROGENASE (NADP(+)) IOLU"/>
    <property type="match status" value="1"/>
</dbReference>
<proteinExistence type="predicted"/>
<dbReference type="PANTHER" id="PTHR43054">
    <property type="match status" value="1"/>
</dbReference>
<organism evidence="3 4">
    <name type="scientific">Pseudobutyrivibrio xylanivorans</name>
    <dbReference type="NCBI Taxonomy" id="185007"/>
    <lineage>
        <taxon>Bacteria</taxon>
        <taxon>Bacillati</taxon>
        <taxon>Bacillota</taxon>
        <taxon>Clostridia</taxon>
        <taxon>Lachnospirales</taxon>
        <taxon>Lachnospiraceae</taxon>
        <taxon>Pseudobutyrivibrio</taxon>
    </lineage>
</organism>
<dbReference type="Gene3D" id="3.30.360.10">
    <property type="entry name" value="Dihydrodipicolinate Reductase, domain 2"/>
    <property type="match status" value="1"/>
</dbReference>
<dbReference type="RefSeq" id="WP_151625379.1">
    <property type="nucleotide sequence ID" value="NZ_CP043028.1"/>
</dbReference>
<dbReference type="Gene3D" id="3.40.50.720">
    <property type="entry name" value="NAD(P)-binding Rossmann-like Domain"/>
    <property type="match status" value="1"/>
</dbReference>
<name>A0A5P6VUP5_PSEXY</name>
<dbReference type="SUPFAM" id="SSF51735">
    <property type="entry name" value="NAD(P)-binding Rossmann-fold domains"/>
    <property type="match status" value="1"/>
</dbReference>
<sequence length="319" mass="35535">MILGIAGNGVIVEEVLSFIDEIGFDEVRICGRKQSEDKLNTLAKKYNLGTVYTDFDEMLKSDIDVVYVGVLNDLHVEYSRRALEEKKHVICEKPITIKTSELDELDALAKKNGVMLFEAMSVYHMPAYKQLQKDVKLVGDLKLCMFNYSQRSRKYTAFHNGESTPAVFDPAHNGGALRDLNVYNISAMVGLFGEPKGVTYSANMERGVDTSGVLIADYGNFKCICVGSKETVAPGPTTIQGTDATICVYPHVNGMQEYDVIFNDDTTETKEVDYSDGNHRLYFEFVDFKRIIEENDQTACDAIMACSKAVARIIDEATS</sequence>
<feature type="domain" description="GFO/IDH/MocA-like oxidoreductase" evidence="2">
    <location>
        <begin position="140"/>
        <end position="246"/>
    </location>
</feature>
<dbReference type="InterPro" id="IPR055170">
    <property type="entry name" value="GFO_IDH_MocA-like_dom"/>
</dbReference>
<dbReference type="Proteomes" id="UP000327030">
    <property type="component" value="Chromosome 1"/>
</dbReference>
<evidence type="ECO:0000259" key="2">
    <source>
        <dbReference type="Pfam" id="PF22725"/>
    </source>
</evidence>
<dbReference type="GO" id="GO:0000166">
    <property type="term" value="F:nucleotide binding"/>
    <property type="evidence" value="ECO:0007669"/>
    <property type="project" value="InterPro"/>
</dbReference>
<dbReference type="AlphaFoldDB" id="A0A5P6VUP5"/>
<reference evidence="4" key="1">
    <citation type="submission" date="2019-08" db="EMBL/GenBank/DDBJ databases">
        <title>Complete Genome Sequence of the Polysaccharide-Degrading Rumen Bacterium Pseudobutyrivibrio xylanivorans MA3014.</title>
        <authorList>
            <person name="Palevich N."/>
            <person name="Maclean P.H."/>
            <person name="Kelly W.J."/>
            <person name="Leahy S.C."/>
            <person name="Rakonjac J."/>
            <person name="Attwood G.T."/>
        </authorList>
    </citation>
    <scope>NUCLEOTIDE SEQUENCE [LARGE SCALE GENOMIC DNA]</scope>
    <source>
        <strain evidence="4">MA3014</strain>
    </source>
</reference>
<protein>
    <submittedName>
        <fullName evidence="3">Gfo/Idh/MocA family oxidoreductase</fullName>
    </submittedName>
</protein>
<evidence type="ECO:0000313" key="3">
    <source>
        <dbReference type="EMBL" id="QFJ56042.1"/>
    </source>
</evidence>
<dbReference type="EMBL" id="CP043028">
    <property type="protein sequence ID" value="QFJ56042.1"/>
    <property type="molecule type" value="Genomic_DNA"/>
</dbReference>
<feature type="domain" description="Gfo/Idh/MocA-like oxidoreductase N-terminal" evidence="1">
    <location>
        <begin position="5"/>
        <end position="117"/>
    </location>
</feature>
<dbReference type="KEGG" id="pxv:FXF36_14705"/>
<dbReference type="Pfam" id="PF22725">
    <property type="entry name" value="GFO_IDH_MocA_C3"/>
    <property type="match status" value="1"/>
</dbReference>
<dbReference type="SUPFAM" id="SSF55347">
    <property type="entry name" value="Glyceraldehyde-3-phosphate dehydrogenase-like, C-terminal domain"/>
    <property type="match status" value="1"/>
</dbReference>